<feature type="domain" description="RRM" evidence="7">
    <location>
        <begin position="162"/>
        <end position="252"/>
    </location>
</feature>
<dbReference type="CDD" id="cd12288">
    <property type="entry name" value="RRM_La_like_plant"/>
    <property type="match status" value="1"/>
</dbReference>
<dbReference type="Gene3D" id="3.30.70.330">
    <property type="match status" value="1"/>
</dbReference>
<feature type="region of interest" description="Disordered" evidence="6">
    <location>
        <begin position="262"/>
        <end position="376"/>
    </location>
</feature>
<evidence type="ECO:0000259" key="7">
    <source>
        <dbReference type="PROSITE" id="PS50102"/>
    </source>
</evidence>
<dbReference type="EMBL" id="QPKB01000007">
    <property type="protein sequence ID" value="RWR89111.1"/>
    <property type="molecule type" value="Genomic_DNA"/>
</dbReference>
<evidence type="ECO:0000256" key="1">
    <source>
        <dbReference type="ARBA" id="ARBA00002339"/>
    </source>
</evidence>
<gene>
    <name evidence="9" type="ORF">CKAN_01816000</name>
</gene>
<dbReference type="Pfam" id="PF00076">
    <property type="entry name" value="RRM_1"/>
    <property type="match status" value="1"/>
</dbReference>
<comment type="subcellular location">
    <subcellularLocation>
        <location evidence="2">Nucleus</location>
    </subcellularLocation>
</comment>
<evidence type="ECO:0000256" key="6">
    <source>
        <dbReference type="SAM" id="MobiDB-lite"/>
    </source>
</evidence>
<dbReference type="InterPro" id="IPR045180">
    <property type="entry name" value="La_dom_prot"/>
</dbReference>
<feature type="compositionally biased region" description="Basic and acidic residues" evidence="6">
    <location>
        <begin position="280"/>
        <end position="296"/>
    </location>
</feature>
<evidence type="ECO:0000259" key="8">
    <source>
        <dbReference type="PROSITE" id="PS50961"/>
    </source>
</evidence>
<evidence type="ECO:0000256" key="5">
    <source>
        <dbReference type="PROSITE-ProRule" id="PRU00332"/>
    </source>
</evidence>
<dbReference type="InterPro" id="IPR034878">
    <property type="entry name" value="La-rel_plant_RRM"/>
</dbReference>
<evidence type="ECO:0000313" key="10">
    <source>
        <dbReference type="Proteomes" id="UP000283530"/>
    </source>
</evidence>
<accession>A0A3S3N6B0</accession>
<dbReference type="SUPFAM" id="SSF54928">
    <property type="entry name" value="RNA-binding domain, RBD"/>
    <property type="match status" value="1"/>
</dbReference>
<organism evidence="9 10">
    <name type="scientific">Cinnamomum micranthum f. kanehirae</name>
    <dbReference type="NCBI Taxonomy" id="337451"/>
    <lineage>
        <taxon>Eukaryota</taxon>
        <taxon>Viridiplantae</taxon>
        <taxon>Streptophyta</taxon>
        <taxon>Embryophyta</taxon>
        <taxon>Tracheophyta</taxon>
        <taxon>Spermatophyta</taxon>
        <taxon>Magnoliopsida</taxon>
        <taxon>Magnoliidae</taxon>
        <taxon>Laurales</taxon>
        <taxon>Lauraceae</taxon>
        <taxon>Cinnamomum</taxon>
    </lineage>
</organism>
<protein>
    <submittedName>
        <fullName evidence="9">La-related protein 6A</fullName>
    </submittedName>
</protein>
<dbReference type="SMART" id="SM00715">
    <property type="entry name" value="LA"/>
    <property type="match status" value="1"/>
</dbReference>
<comment type="caution">
    <text evidence="9">The sequence shown here is derived from an EMBL/GenBank/DDBJ whole genome shotgun (WGS) entry which is preliminary data.</text>
</comment>
<keyword evidence="4" id="KW-0539">Nucleus</keyword>
<evidence type="ECO:0000256" key="2">
    <source>
        <dbReference type="ARBA" id="ARBA00004123"/>
    </source>
</evidence>
<dbReference type="Proteomes" id="UP000283530">
    <property type="component" value="Unassembled WGS sequence"/>
</dbReference>
<evidence type="ECO:0000313" key="9">
    <source>
        <dbReference type="EMBL" id="RWR89111.1"/>
    </source>
</evidence>
<dbReference type="PRINTS" id="PR00302">
    <property type="entry name" value="LUPUSLA"/>
</dbReference>
<dbReference type="PROSITE" id="PS50102">
    <property type="entry name" value="RRM"/>
    <property type="match status" value="1"/>
</dbReference>
<dbReference type="PANTHER" id="PTHR22792:SF159">
    <property type="entry name" value="LA-RELATED PROTEIN 1B-RELATED"/>
    <property type="match status" value="1"/>
</dbReference>
<dbReference type="InterPro" id="IPR000504">
    <property type="entry name" value="RRM_dom"/>
</dbReference>
<dbReference type="STRING" id="337451.A0A3S3N6B0"/>
<dbReference type="InterPro" id="IPR036388">
    <property type="entry name" value="WH-like_DNA-bd_sf"/>
</dbReference>
<reference evidence="9 10" key="1">
    <citation type="journal article" date="2019" name="Nat. Plants">
        <title>Stout camphor tree genome fills gaps in understanding of flowering plant genome evolution.</title>
        <authorList>
            <person name="Chaw S.M."/>
            <person name="Liu Y.C."/>
            <person name="Wu Y.W."/>
            <person name="Wang H.Y."/>
            <person name="Lin C.I."/>
            <person name="Wu C.S."/>
            <person name="Ke H.M."/>
            <person name="Chang L.Y."/>
            <person name="Hsu C.Y."/>
            <person name="Yang H.T."/>
            <person name="Sudianto E."/>
            <person name="Hsu M.H."/>
            <person name="Wu K.P."/>
            <person name="Wang L.N."/>
            <person name="Leebens-Mack J.H."/>
            <person name="Tsai I.J."/>
        </authorList>
    </citation>
    <scope>NUCLEOTIDE SEQUENCE [LARGE SCALE GENOMIC DNA]</scope>
    <source>
        <strain evidence="10">cv. Chaw 1501</strain>
        <tissue evidence="9">Young leaves</tissue>
    </source>
</reference>
<dbReference type="PANTHER" id="PTHR22792">
    <property type="entry name" value="LUPUS LA PROTEIN-RELATED"/>
    <property type="match status" value="1"/>
</dbReference>
<evidence type="ECO:0000256" key="4">
    <source>
        <dbReference type="ARBA" id="ARBA00023242"/>
    </source>
</evidence>
<dbReference type="GO" id="GO:0006396">
    <property type="term" value="P:RNA processing"/>
    <property type="evidence" value="ECO:0007669"/>
    <property type="project" value="InterPro"/>
</dbReference>
<proteinExistence type="predicted"/>
<dbReference type="GO" id="GO:0005634">
    <property type="term" value="C:nucleus"/>
    <property type="evidence" value="ECO:0007669"/>
    <property type="project" value="UniProtKB-SubCell"/>
</dbReference>
<feature type="compositionally biased region" description="Basic and acidic residues" evidence="6">
    <location>
        <begin position="303"/>
        <end position="312"/>
    </location>
</feature>
<dbReference type="Pfam" id="PF05383">
    <property type="entry name" value="La"/>
    <property type="match status" value="1"/>
</dbReference>
<feature type="region of interest" description="Disordered" evidence="6">
    <location>
        <begin position="1"/>
        <end position="67"/>
    </location>
</feature>
<dbReference type="PROSITE" id="PS50961">
    <property type="entry name" value="HTH_LA"/>
    <property type="match status" value="1"/>
</dbReference>
<evidence type="ECO:0000256" key="3">
    <source>
        <dbReference type="ARBA" id="ARBA00022884"/>
    </source>
</evidence>
<dbReference type="OrthoDB" id="435402at2759"/>
<dbReference type="InterPro" id="IPR035979">
    <property type="entry name" value="RBD_domain_sf"/>
</dbReference>
<keyword evidence="3 5" id="KW-0694">RNA-binding</keyword>
<dbReference type="GO" id="GO:1990904">
    <property type="term" value="C:ribonucleoprotein complex"/>
    <property type="evidence" value="ECO:0007669"/>
    <property type="project" value="InterPro"/>
</dbReference>
<dbReference type="FunFam" id="1.10.10.10:FF:000158">
    <property type="entry name" value="La ribonucleoprotein domain family member 7"/>
    <property type="match status" value="1"/>
</dbReference>
<name>A0A3S3N6B0_9MAGN</name>
<dbReference type="AlphaFoldDB" id="A0A3S3N6B0"/>
<dbReference type="InterPro" id="IPR006630">
    <property type="entry name" value="La_HTH"/>
</dbReference>
<dbReference type="InterPro" id="IPR012677">
    <property type="entry name" value="Nucleotide-bd_a/b_plait_sf"/>
</dbReference>
<dbReference type="InterPro" id="IPR036390">
    <property type="entry name" value="WH_DNA-bd_sf"/>
</dbReference>
<comment type="function">
    <text evidence="1">Transcriptional regulator.</text>
</comment>
<sequence>MGGDGGTSSHQSPSHAPVTCPPSSSSSSPPPPPPPDAEIASDPPKDLGFVEPIPDSISSSSSSKPVLSDDLRNKIVHQVEYYFSDENLPKDKFLLKYVKKDKGFVPIAVIASFRKMKKLVQDNSLIETALRTSSQLVVSSDGKKVKRLHPLLDSNIEDAKSRTVLVENLLEDYSTESIQRIFGDVGIIKNICIRDPHAVQESTKTSKAELAISSKLHAFVEYETVEAAEKAVATLNDEKNWRSGLRVEFLLKRMGKYGLATRGRKGTVSEKSNSAPVSDAARDAQDPVSSDNHDETHEEEQEEGHLPTEKGGRRGRNRGRGRSHKHHNSNGYGHGSFVSGPVSELPSKPPPGPKMPDGTRGFTMGRGRPLPSNYQS</sequence>
<dbReference type="SUPFAM" id="SSF46785">
    <property type="entry name" value="Winged helix' DNA-binding domain"/>
    <property type="match status" value="1"/>
</dbReference>
<feature type="domain" description="HTH La-type RNA-binding" evidence="8">
    <location>
        <begin position="65"/>
        <end position="155"/>
    </location>
</feature>
<feature type="compositionally biased region" description="Basic residues" evidence="6">
    <location>
        <begin position="313"/>
        <end position="328"/>
    </location>
</feature>
<dbReference type="Gene3D" id="1.10.10.10">
    <property type="entry name" value="Winged helix-like DNA-binding domain superfamily/Winged helix DNA-binding domain"/>
    <property type="match status" value="1"/>
</dbReference>
<dbReference type="InterPro" id="IPR002344">
    <property type="entry name" value="Lupus_La"/>
</dbReference>
<dbReference type="GO" id="GO:0003729">
    <property type="term" value="F:mRNA binding"/>
    <property type="evidence" value="ECO:0007669"/>
    <property type="project" value="TreeGrafter"/>
</dbReference>
<keyword evidence="10" id="KW-1185">Reference proteome</keyword>